<dbReference type="FunFam" id="1.20.272.10:FF:000029">
    <property type="entry name" value="Replication factor C small subunit"/>
    <property type="match status" value="1"/>
</dbReference>
<feature type="domain" description="AAA+ ATPase" evidence="8">
    <location>
        <begin position="46"/>
        <end position="179"/>
    </location>
</feature>
<dbReference type="Gene3D" id="3.40.50.300">
    <property type="entry name" value="P-loop containing nucleotide triphosphate hydrolases"/>
    <property type="match status" value="1"/>
</dbReference>
<dbReference type="GO" id="GO:0003677">
    <property type="term" value="F:DNA binding"/>
    <property type="evidence" value="ECO:0007669"/>
    <property type="project" value="InterPro"/>
</dbReference>
<dbReference type="Proteomes" id="UP000323733">
    <property type="component" value="Unassembled WGS sequence"/>
</dbReference>
<evidence type="ECO:0000256" key="6">
    <source>
        <dbReference type="ARBA" id="ARBA00031749"/>
    </source>
</evidence>
<dbReference type="Pfam" id="PF00004">
    <property type="entry name" value="AAA"/>
    <property type="match status" value="1"/>
</dbReference>
<proteinExistence type="inferred from homology"/>
<dbReference type="SUPFAM" id="SSF48019">
    <property type="entry name" value="post-AAA+ oligomerization domain-like"/>
    <property type="match status" value="1"/>
</dbReference>
<comment type="function">
    <text evidence="7">Part of the RFC clamp loader complex which loads the PCNA sliding clamp onto DNA.</text>
</comment>
<keyword evidence="4 7" id="KW-0547">Nucleotide-binding</keyword>
<dbReference type="InterPro" id="IPR013748">
    <property type="entry name" value="Rep_factorC_C"/>
</dbReference>
<dbReference type="GO" id="GO:0005663">
    <property type="term" value="C:DNA replication factor C complex"/>
    <property type="evidence" value="ECO:0007669"/>
    <property type="project" value="InterPro"/>
</dbReference>
<dbReference type="HAMAP" id="MF_01509">
    <property type="entry name" value="RfcS"/>
    <property type="match status" value="1"/>
</dbReference>
<feature type="binding site" evidence="7">
    <location>
        <begin position="54"/>
        <end position="61"/>
    </location>
    <ligand>
        <name>ATP</name>
        <dbReference type="ChEBI" id="CHEBI:30616"/>
    </ligand>
</feature>
<dbReference type="InterPro" id="IPR003593">
    <property type="entry name" value="AAA+_ATPase"/>
</dbReference>
<organism evidence="9 10">
    <name type="scientific">Methanosarcina thermophila</name>
    <dbReference type="NCBI Taxonomy" id="2210"/>
    <lineage>
        <taxon>Archaea</taxon>
        <taxon>Methanobacteriati</taxon>
        <taxon>Methanobacteriota</taxon>
        <taxon>Stenosarchaea group</taxon>
        <taxon>Methanomicrobia</taxon>
        <taxon>Methanosarcinales</taxon>
        <taxon>Methanosarcinaceae</taxon>
        <taxon>Methanosarcina</taxon>
    </lineage>
</organism>
<evidence type="ECO:0000259" key="8">
    <source>
        <dbReference type="SMART" id="SM00382"/>
    </source>
</evidence>
<keyword evidence="10" id="KW-1185">Reference proteome</keyword>
<reference evidence="9 10" key="1">
    <citation type="submission" date="2016-10" db="EMBL/GenBank/DDBJ databases">
        <authorList>
            <person name="Varghese N."/>
            <person name="Submissions S."/>
        </authorList>
    </citation>
    <scope>NUCLEOTIDE SEQUENCE [LARGE SCALE GENOMIC DNA]</scope>
    <source>
        <strain evidence="9 10">DSM 11855</strain>
    </source>
</reference>
<dbReference type="Gene3D" id="1.10.8.60">
    <property type="match status" value="1"/>
</dbReference>
<evidence type="ECO:0000313" key="10">
    <source>
        <dbReference type="Proteomes" id="UP000323733"/>
    </source>
</evidence>
<dbReference type="InterPro" id="IPR003959">
    <property type="entry name" value="ATPase_AAA_core"/>
</dbReference>
<dbReference type="FunFam" id="3.40.50.300:FF:000129">
    <property type="entry name" value="Replication factor C subunit 5"/>
    <property type="match status" value="1"/>
</dbReference>
<evidence type="ECO:0000313" key="9">
    <source>
        <dbReference type="EMBL" id="SFT51350.1"/>
    </source>
</evidence>
<dbReference type="GO" id="GO:0016887">
    <property type="term" value="F:ATP hydrolysis activity"/>
    <property type="evidence" value="ECO:0007669"/>
    <property type="project" value="InterPro"/>
</dbReference>
<dbReference type="GO" id="GO:0003689">
    <property type="term" value="F:DNA clamp loader activity"/>
    <property type="evidence" value="ECO:0007669"/>
    <property type="project" value="UniProtKB-UniRule"/>
</dbReference>
<dbReference type="GO" id="GO:0006261">
    <property type="term" value="P:DNA-templated DNA replication"/>
    <property type="evidence" value="ECO:0007669"/>
    <property type="project" value="TreeGrafter"/>
</dbReference>
<dbReference type="InterPro" id="IPR023748">
    <property type="entry name" value="Rep_factor-C_ssu_arc"/>
</dbReference>
<dbReference type="InterPro" id="IPR047854">
    <property type="entry name" value="RFC_lid"/>
</dbReference>
<dbReference type="RefSeq" id="WP_231588087.1">
    <property type="nucleotide sequence ID" value="NZ_FPAO01000003.1"/>
</dbReference>
<dbReference type="SMART" id="SM00382">
    <property type="entry name" value="AAA"/>
    <property type="match status" value="1"/>
</dbReference>
<keyword evidence="5 7" id="KW-0067">ATP-binding</keyword>
<name>A0A1I6YLL3_METTE</name>
<evidence type="ECO:0000256" key="1">
    <source>
        <dbReference type="ARBA" id="ARBA00009668"/>
    </source>
</evidence>
<comment type="subunit">
    <text evidence="7">Heteromultimer composed of small subunits (RfcS) and large subunits (RfcL).</text>
</comment>
<evidence type="ECO:0000256" key="2">
    <source>
        <dbReference type="ARBA" id="ARBA00014164"/>
    </source>
</evidence>
<dbReference type="Pfam" id="PF08542">
    <property type="entry name" value="Rep_fac_C"/>
    <property type="match status" value="1"/>
</dbReference>
<dbReference type="GeneID" id="41602371"/>
<sequence length="339" mass="38251">MVQALMEDSTIKEEIWIEKYRPVRLDQVVGQEETIERLKSYVATRNLPHLLFSGPPGVGKTASAVSIAREIFGEELWRENFTELNASDERGIDVVRTKIKNFAKTAPIGGAGFKIIFLDEADALTPDAQSALRRTMERFSNNCRFILSCNYSSRIIEPIQSRCAVFRFRRLSEEAVRSRLEYIAKDQGLSITEDGYEALIYVSQGDMRKAVNSLQAAAFIDPEKPISRETIYRTTATADPEDIRSLIETALSGNFRLARKELNRLLYEEGLSGEDIIGQIYRAISEMDNRMILDLGLSERRIVELVDKVGEIDFRLTEGATEKIQLEALLAHFALSGAD</sequence>
<dbReference type="AlphaFoldDB" id="A0A1I6YLL3"/>
<protein>
    <recommendedName>
        <fullName evidence="2 7">Replication factor C small subunit</fullName>
        <shortName evidence="7">RFC small subunit</shortName>
    </recommendedName>
    <alternativeName>
        <fullName evidence="6 7">Clamp loader small subunit</fullName>
    </alternativeName>
</protein>
<comment type="similarity">
    <text evidence="1 7">Belongs to the activator 1 small subunits family. RfcS subfamily.</text>
</comment>
<dbReference type="CDD" id="cd18140">
    <property type="entry name" value="HLD_clamp_RFC"/>
    <property type="match status" value="1"/>
</dbReference>
<dbReference type="CDD" id="cd00009">
    <property type="entry name" value="AAA"/>
    <property type="match status" value="1"/>
</dbReference>
<evidence type="ECO:0000256" key="4">
    <source>
        <dbReference type="ARBA" id="ARBA00022741"/>
    </source>
</evidence>
<dbReference type="InterPro" id="IPR027417">
    <property type="entry name" value="P-loop_NTPase"/>
</dbReference>
<dbReference type="InterPro" id="IPR008921">
    <property type="entry name" value="DNA_pol3_clamp-load_cplx_C"/>
</dbReference>
<evidence type="ECO:0000256" key="3">
    <source>
        <dbReference type="ARBA" id="ARBA00022705"/>
    </source>
</evidence>
<keyword evidence="3 7" id="KW-0235">DNA replication</keyword>
<dbReference type="InterPro" id="IPR050238">
    <property type="entry name" value="DNA_Rep/Repair_Clamp_Loader"/>
</dbReference>
<dbReference type="NCBIfam" id="NF001679">
    <property type="entry name" value="PRK00440.1"/>
    <property type="match status" value="1"/>
</dbReference>
<dbReference type="PANTHER" id="PTHR11669">
    <property type="entry name" value="REPLICATION FACTOR C / DNA POLYMERASE III GAMMA-TAU SUBUNIT"/>
    <property type="match status" value="1"/>
</dbReference>
<evidence type="ECO:0000256" key="5">
    <source>
        <dbReference type="ARBA" id="ARBA00022840"/>
    </source>
</evidence>
<dbReference type="GO" id="GO:0006281">
    <property type="term" value="P:DNA repair"/>
    <property type="evidence" value="ECO:0007669"/>
    <property type="project" value="TreeGrafter"/>
</dbReference>
<dbReference type="EMBL" id="FPAO01000003">
    <property type="protein sequence ID" value="SFT51350.1"/>
    <property type="molecule type" value="Genomic_DNA"/>
</dbReference>
<gene>
    <name evidence="7" type="primary">rfcS</name>
    <name evidence="9" type="ORF">SAMN02910340_00973</name>
</gene>
<evidence type="ECO:0000256" key="7">
    <source>
        <dbReference type="HAMAP-Rule" id="MF_01509"/>
    </source>
</evidence>
<accession>A0A1I6YLL3</accession>
<dbReference type="PANTHER" id="PTHR11669:SF20">
    <property type="entry name" value="REPLICATION FACTOR C SUBUNIT 4"/>
    <property type="match status" value="1"/>
</dbReference>
<dbReference type="FunFam" id="1.10.8.60:FF:000279">
    <property type="entry name" value="Replication factor C small subunit"/>
    <property type="match status" value="1"/>
</dbReference>
<dbReference type="SUPFAM" id="SSF52540">
    <property type="entry name" value="P-loop containing nucleoside triphosphate hydrolases"/>
    <property type="match status" value="1"/>
</dbReference>
<dbReference type="Gene3D" id="1.20.272.10">
    <property type="match status" value="1"/>
</dbReference>
<dbReference type="GO" id="GO:0005524">
    <property type="term" value="F:ATP binding"/>
    <property type="evidence" value="ECO:0007669"/>
    <property type="project" value="UniProtKB-UniRule"/>
</dbReference>